<protein>
    <submittedName>
        <fullName evidence="8">Alcohol dehydrogenase</fullName>
    </submittedName>
</protein>
<dbReference type="EMBL" id="BMZQ01000005">
    <property type="protein sequence ID" value="GHD22762.1"/>
    <property type="molecule type" value="Genomic_DNA"/>
</dbReference>
<dbReference type="PANTHER" id="PTHR11496">
    <property type="entry name" value="ALCOHOL DEHYDROGENASE"/>
    <property type="match status" value="1"/>
</dbReference>
<dbReference type="Pfam" id="PF25137">
    <property type="entry name" value="ADH_Fe_C"/>
    <property type="match status" value="1"/>
</dbReference>
<proteinExistence type="inferred from homology"/>
<dbReference type="PANTHER" id="PTHR11496:SF102">
    <property type="entry name" value="ALCOHOL DEHYDROGENASE 4"/>
    <property type="match status" value="1"/>
</dbReference>
<comment type="cofactor">
    <cofactor evidence="1">
        <name>Fe cation</name>
        <dbReference type="ChEBI" id="CHEBI:24875"/>
    </cofactor>
</comment>
<dbReference type="RefSeq" id="WP_189506955.1">
    <property type="nucleotide sequence ID" value="NZ_BMZQ01000005.1"/>
</dbReference>
<evidence type="ECO:0000256" key="4">
    <source>
        <dbReference type="ARBA" id="ARBA00023027"/>
    </source>
</evidence>
<dbReference type="GO" id="GO:0046872">
    <property type="term" value="F:metal ion binding"/>
    <property type="evidence" value="ECO:0007669"/>
    <property type="project" value="InterPro"/>
</dbReference>
<evidence type="ECO:0000259" key="6">
    <source>
        <dbReference type="Pfam" id="PF00465"/>
    </source>
</evidence>
<name>A0A8J3GLN5_9HYPH</name>
<dbReference type="AlphaFoldDB" id="A0A8J3GLN5"/>
<keyword evidence="4" id="KW-0520">NAD</keyword>
<dbReference type="CDD" id="cd08191">
    <property type="entry name" value="Fe-ADH-like"/>
    <property type="match status" value="1"/>
</dbReference>
<dbReference type="InterPro" id="IPR001670">
    <property type="entry name" value="ADH_Fe/GldA"/>
</dbReference>
<evidence type="ECO:0000256" key="1">
    <source>
        <dbReference type="ARBA" id="ARBA00001962"/>
    </source>
</evidence>
<keyword evidence="3" id="KW-0560">Oxidoreductase</keyword>
<gene>
    <name evidence="8" type="ORF">GCM10016234_37340</name>
</gene>
<evidence type="ECO:0000256" key="3">
    <source>
        <dbReference type="ARBA" id="ARBA00023002"/>
    </source>
</evidence>
<dbReference type="Pfam" id="PF00465">
    <property type="entry name" value="Fe-ADH"/>
    <property type="match status" value="1"/>
</dbReference>
<dbReference type="InterPro" id="IPR018211">
    <property type="entry name" value="ADH_Fe_CS"/>
</dbReference>
<evidence type="ECO:0000256" key="5">
    <source>
        <dbReference type="ARBA" id="ARBA00049243"/>
    </source>
</evidence>
<evidence type="ECO:0000259" key="7">
    <source>
        <dbReference type="Pfam" id="PF25137"/>
    </source>
</evidence>
<feature type="domain" description="Fe-containing alcohol dehydrogenase-like C-terminal" evidence="7">
    <location>
        <begin position="189"/>
        <end position="399"/>
    </location>
</feature>
<dbReference type="Gene3D" id="3.40.50.1970">
    <property type="match status" value="1"/>
</dbReference>
<dbReference type="SUPFAM" id="SSF56796">
    <property type="entry name" value="Dehydroquinate synthase-like"/>
    <property type="match status" value="1"/>
</dbReference>
<dbReference type="Proteomes" id="UP000630142">
    <property type="component" value="Unassembled WGS sequence"/>
</dbReference>
<accession>A0A8J3GLN5</accession>
<dbReference type="PROSITE" id="PS00913">
    <property type="entry name" value="ADH_IRON_1"/>
    <property type="match status" value="1"/>
</dbReference>
<evidence type="ECO:0000256" key="2">
    <source>
        <dbReference type="ARBA" id="ARBA00007358"/>
    </source>
</evidence>
<comment type="similarity">
    <text evidence="2">Belongs to the iron-containing alcohol dehydrogenase family.</text>
</comment>
<feature type="domain" description="Alcohol dehydrogenase iron-type/glycerol dehydrogenase GldA" evidence="6">
    <location>
        <begin position="11"/>
        <end position="178"/>
    </location>
</feature>
<comment type="caution">
    <text evidence="8">The sequence shown here is derived from an EMBL/GenBank/DDBJ whole genome shotgun (WGS) entry which is preliminary data.</text>
</comment>
<dbReference type="FunFam" id="3.40.50.1970:FF:000003">
    <property type="entry name" value="Alcohol dehydrogenase, iron-containing"/>
    <property type="match status" value="1"/>
</dbReference>
<dbReference type="InterPro" id="IPR039697">
    <property type="entry name" value="Alcohol_dehydrogenase_Fe"/>
</dbReference>
<evidence type="ECO:0000313" key="9">
    <source>
        <dbReference type="Proteomes" id="UP000630142"/>
    </source>
</evidence>
<dbReference type="InterPro" id="IPR056798">
    <property type="entry name" value="ADH_Fe_C"/>
</dbReference>
<reference evidence="8" key="1">
    <citation type="journal article" date="2014" name="Int. J. Syst. Evol. Microbiol.">
        <title>Complete genome sequence of Corynebacterium casei LMG S-19264T (=DSM 44701T), isolated from a smear-ripened cheese.</title>
        <authorList>
            <consortium name="US DOE Joint Genome Institute (JGI-PGF)"/>
            <person name="Walter F."/>
            <person name="Albersmeier A."/>
            <person name="Kalinowski J."/>
            <person name="Ruckert C."/>
        </authorList>
    </citation>
    <scope>NUCLEOTIDE SEQUENCE</scope>
    <source>
        <strain evidence="8">KCTC 42249</strain>
    </source>
</reference>
<organism evidence="8 9">
    <name type="scientific">Tianweitania populi</name>
    <dbReference type="NCBI Taxonomy" id="1607949"/>
    <lineage>
        <taxon>Bacteria</taxon>
        <taxon>Pseudomonadati</taxon>
        <taxon>Pseudomonadota</taxon>
        <taxon>Alphaproteobacteria</taxon>
        <taxon>Hyphomicrobiales</taxon>
        <taxon>Phyllobacteriaceae</taxon>
        <taxon>Tianweitania</taxon>
    </lineage>
</organism>
<comment type="catalytic activity">
    <reaction evidence="5">
        <text>a primary alcohol + NAD(+) = an aldehyde + NADH + H(+)</text>
        <dbReference type="Rhea" id="RHEA:10736"/>
        <dbReference type="ChEBI" id="CHEBI:15378"/>
        <dbReference type="ChEBI" id="CHEBI:15734"/>
        <dbReference type="ChEBI" id="CHEBI:17478"/>
        <dbReference type="ChEBI" id="CHEBI:57540"/>
        <dbReference type="ChEBI" id="CHEBI:57945"/>
        <dbReference type="EC" id="1.1.1.1"/>
    </reaction>
</comment>
<sequence length="400" mass="41604">MRQDYGVTRAPSQLLFGAGQRRALGRVAAALGRSVLLCTDKRIAELPLLAEIIADLKAFDLNVAVFDATQPELPLHGIEACVAAYADFKPDVVIGLGGGSCLDLAKLVSLLLSHLGPLSDYYGEYKVPGPIRPVIAVPTTSGTGSEVTPVAVLADPDRAMKVGISSPYLIPHTAICDPELTLSCPPGLTAISGADALAHAIEAFAAVARKAEPDLAMTRVFVGKNGLSDHYALQAIKLIFDYLEHAVSQGDDLDARSAVMLASTYAGLAFGSAGTAAAHAIQYPVGARTHTAHGLGVGVLLPHTMDFNLRAAAADYADIARAIDVASSTDTDAHAAKTAIEAVRSLFGRIGIPSNLRAIGVEEADLPAMADLAMNAARLVENNPAPLNPAAIRSILERAL</sequence>
<evidence type="ECO:0000313" key="8">
    <source>
        <dbReference type="EMBL" id="GHD22762.1"/>
    </source>
</evidence>
<keyword evidence="9" id="KW-1185">Reference proteome</keyword>
<dbReference type="GO" id="GO:0004022">
    <property type="term" value="F:alcohol dehydrogenase (NAD+) activity"/>
    <property type="evidence" value="ECO:0007669"/>
    <property type="project" value="UniProtKB-EC"/>
</dbReference>
<reference evidence="8" key="2">
    <citation type="submission" date="2020-09" db="EMBL/GenBank/DDBJ databases">
        <authorList>
            <person name="Sun Q."/>
            <person name="Kim S."/>
        </authorList>
    </citation>
    <scope>NUCLEOTIDE SEQUENCE</scope>
    <source>
        <strain evidence="8">KCTC 42249</strain>
    </source>
</reference>
<dbReference type="Gene3D" id="1.20.1090.10">
    <property type="entry name" value="Dehydroquinate synthase-like - alpha domain"/>
    <property type="match status" value="1"/>
</dbReference>